<dbReference type="SUPFAM" id="SSF52374">
    <property type="entry name" value="Nucleotidylyl transferase"/>
    <property type="match status" value="1"/>
</dbReference>
<feature type="domain" description="DALR anticodon binding" evidence="11">
    <location>
        <begin position="523"/>
        <end position="676"/>
    </location>
</feature>
<evidence type="ECO:0000259" key="11">
    <source>
        <dbReference type="SMART" id="SM00836"/>
    </source>
</evidence>
<reference evidence="12" key="1">
    <citation type="submission" date="2023-06" db="EMBL/GenBank/DDBJ databases">
        <title>Genome-scale phylogeny and comparative genomics of the fungal order Sordariales.</title>
        <authorList>
            <consortium name="Lawrence Berkeley National Laboratory"/>
            <person name="Hensen N."/>
            <person name="Bonometti L."/>
            <person name="Westerberg I."/>
            <person name="Brannstrom I.O."/>
            <person name="Guillou S."/>
            <person name="Cros-Aarteil S."/>
            <person name="Calhoun S."/>
            <person name="Haridas S."/>
            <person name="Kuo A."/>
            <person name="Mondo S."/>
            <person name="Pangilinan J."/>
            <person name="Riley R."/>
            <person name="LaButti K."/>
            <person name="Andreopoulos B."/>
            <person name="Lipzen A."/>
            <person name="Chen C."/>
            <person name="Yanf M."/>
            <person name="Daum C."/>
            <person name="Ng V."/>
            <person name="Clum A."/>
            <person name="Steindorff A."/>
            <person name="Ohm R."/>
            <person name="Martin F."/>
            <person name="Silar P."/>
            <person name="Natvig D."/>
            <person name="Lalanne C."/>
            <person name="Gautier V."/>
            <person name="Ament-velasquez S.L."/>
            <person name="Kruys A."/>
            <person name="Hutchinson M.I."/>
            <person name="Powell A.J."/>
            <person name="Barry K."/>
            <person name="Miller A.N."/>
            <person name="Grigoriev I.V."/>
            <person name="Debuchy R."/>
            <person name="Gladieux P."/>
            <person name="Thoren M.H."/>
            <person name="Johannesson H."/>
        </authorList>
    </citation>
    <scope>NUCLEOTIDE SEQUENCE</scope>
    <source>
        <strain evidence="12">SMH3391-2</strain>
    </source>
</reference>
<keyword evidence="5 9" id="KW-0067">ATP-binding</keyword>
<evidence type="ECO:0000256" key="10">
    <source>
        <dbReference type="SAM" id="MobiDB-lite"/>
    </source>
</evidence>
<dbReference type="PANTHER" id="PTHR11956:SF11">
    <property type="entry name" value="ARGININE--TRNA LIGASE, MITOCHONDRIAL-RELATED"/>
    <property type="match status" value="1"/>
</dbReference>
<keyword evidence="13" id="KW-1185">Reference proteome</keyword>
<comment type="similarity">
    <text evidence="1 9">Belongs to the class-I aminoacyl-tRNA synthetase family.</text>
</comment>
<dbReference type="Gene3D" id="3.40.50.620">
    <property type="entry name" value="HUPs"/>
    <property type="match status" value="1"/>
</dbReference>
<keyword evidence="3 9" id="KW-0436">Ligase</keyword>
<dbReference type="Proteomes" id="UP001174934">
    <property type="component" value="Unassembled WGS sequence"/>
</dbReference>
<dbReference type="PRINTS" id="PR01038">
    <property type="entry name" value="TRNASYNTHARG"/>
</dbReference>
<name>A0AA39XIK4_9PEZI</name>
<dbReference type="GO" id="GO:0005524">
    <property type="term" value="F:ATP binding"/>
    <property type="evidence" value="ECO:0007669"/>
    <property type="project" value="UniProtKB-KW"/>
</dbReference>
<evidence type="ECO:0000256" key="1">
    <source>
        <dbReference type="ARBA" id="ARBA00005594"/>
    </source>
</evidence>
<sequence>MATRSIAGLTALLQELELEAIPDFPSADILNRPIDIYHAYLADALHKAMGCNPQQAYDAIQQPSTAAGNSDLDIVLPRLKLPSGTPPQELATELVSKFPAPHPLFLQPFKDGIHVRFVLSPKTLPRLLLPYISDRKDDYGCPFGMRHGFIASAPQKKALIEFSSPNLGQIFRTDHLRSTILGAFVSNIYEAMGWHVVRTNYLGDWGTHIGLLGLGWMRYGSDDELKRSRDPFAYIHRLYTRMEEDLKPLLAASVPSESEEETVTILAERDATLKKLEDGDPEAVELWEKLRDISTTYYINTYRRLNLRFDDYSGESLVCRNPEAIFNVEVALRELGLSENKDGCSIIDFSKHDTSSTSSRLGTAMLRSKDGATTYFLRDVSSVLDRVEDYSFDKMIYIVGEQELHFRQVFRTIELLGHGDIAQKMQHLSFTRGPPQWHESAHQLGDILDKCEEYTVMATNLCPDKFPFPKWRTSATAMIRSKAKAMGTNSLVVQELNIKNKTHTIGLDVELLTATEGETGPSLQLVYSRLCETISGLDSGKKQRSASSLPSLVPEEASTTGERIHNHESGNTDYSSLWEAPWIELLRLMARFPSVANEAYGTLEPSTLLSYLFAVVEELTYCLDEDDGEHIAHEERGSSPALRAKIDNQYNAHLALYQSVRQVLENGMRLLNISPIR</sequence>
<dbReference type="SUPFAM" id="SSF55190">
    <property type="entry name" value="Arginyl-tRNA synthetase (ArgRS), N-terminal 'additional' domain"/>
    <property type="match status" value="1"/>
</dbReference>
<evidence type="ECO:0000256" key="7">
    <source>
        <dbReference type="ARBA" id="ARBA00023146"/>
    </source>
</evidence>
<dbReference type="GO" id="GO:0006420">
    <property type="term" value="P:arginyl-tRNA aminoacylation"/>
    <property type="evidence" value="ECO:0007669"/>
    <property type="project" value="InterPro"/>
</dbReference>
<dbReference type="InterPro" id="IPR009080">
    <property type="entry name" value="tRNAsynth_Ia_anticodon-bd"/>
</dbReference>
<feature type="region of interest" description="Disordered" evidence="10">
    <location>
        <begin position="539"/>
        <end position="570"/>
    </location>
</feature>
<dbReference type="InterPro" id="IPR035684">
    <property type="entry name" value="ArgRS_core"/>
</dbReference>
<evidence type="ECO:0000256" key="6">
    <source>
        <dbReference type="ARBA" id="ARBA00022917"/>
    </source>
</evidence>
<evidence type="ECO:0000256" key="4">
    <source>
        <dbReference type="ARBA" id="ARBA00022741"/>
    </source>
</evidence>
<protein>
    <recommendedName>
        <fullName evidence="2">arginine--tRNA ligase</fullName>
        <ecNumber evidence="2">6.1.1.19</ecNumber>
    </recommendedName>
</protein>
<keyword evidence="7 9" id="KW-0030">Aminoacyl-tRNA synthetase</keyword>
<evidence type="ECO:0000256" key="8">
    <source>
        <dbReference type="ARBA" id="ARBA00049339"/>
    </source>
</evidence>
<evidence type="ECO:0000256" key="9">
    <source>
        <dbReference type="RuleBase" id="RU363038"/>
    </source>
</evidence>
<dbReference type="InterPro" id="IPR014729">
    <property type="entry name" value="Rossmann-like_a/b/a_fold"/>
</dbReference>
<proteinExistence type="inferred from homology"/>
<dbReference type="EMBL" id="JAULSR010000001">
    <property type="protein sequence ID" value="KAK0634241.1"/>
    <property type="molecule type" value="Genomic_DNA"/>
</dbReference>
<dbReference type="AlphaFoldDB" id="A0AA39XIK4"/>
<keyword evidence="4 9" id="KW-0547">Nucleotide-binding</keyword>
<comment type="caution">
    <text evidence="12">The sequence shown here is derived from an EMBL/GenBank/DDBJ whole genome shotgun (WGS) entry which is preliminary data.</text>
</comment>
<dbReference type="GO" id="GO:0032543">
    <property type="term" value="P:mitochondrial translation"/>
    <property type="evidence" value="ECO:0007669"/>
    <property type="project" value="TreeGrafter"/>
</dbReference>
<evidence type="ECO:0000313" key="12">
    <source>
        <dbReference type="EMBL" id="KAK0634241.1"/>
    </source>
</evidence>
<dbReference type="PANTHER" id="PTHR11956">
    <property type="entry name" value="ARGINYL-TRNA SYNTHETASE"/>
    <property type="match status" value="1"/>
</dbReference>
<dbReference type="GO" id="GO:0004814">
    <property type="term" value="F:arginine-tRNA ligase activity"/>
    <property type="evidence" value="ECO:0007669"/>
    <property type="project" value="UniProtKB-EC"/>
</dbReference>
<dbReference type="Gene3D" id="1.10.730.10">
    <property type="entry name" value="Isoleucyl-tRNA Synthetase, Domain 1"/>
    <property type="match status" value="1"/>
</dbReference>
<comment type="catalytic activity">
    <reaction evidence="8">
        <text>tRNA(Arg) + L-arginine + ATP = L-arginyl-tRNA(Arg) + AMP + diphosphate</text>
        <dbReference type="Rhea" id="RHEA:20301"/>
        <dbReference type="Rhea" id="RHEA-COMP:9658"/>
        <dbReference type="Rhea" id="RHEA-COMP:9673"/>
        <dbReference type="ChEBI" id="CHEBI:30616"/>
        <dbReference type="ChEBI" id="CHEBI:32682"/>
        <dbReference type="ChEBI" id="CHEBI:33019"/>
        <dbReference type="ChEBI" id="CHEBI:78442"/>
        <dbReference type="ChEBI" id="CHEBI:78513"/>
        <dbReference type="ChEBI" id="CHEBI:456215"/>
        <dbReference type="EC" id="6.1.1.19"/>
    </reaction>
</comment>
<evidence type="ECO:0000256" key="5">
    <source>
        <dbReference type="ARBA" id="ARBA00022840"/>
    </source>
</evidence>
<dbReference type="Pfam" id="PF05746">
    <property type="entry name" value="DALR_1"/>
    <property type="match status" value="1"/>
</dbReference>
<evidence type="ECO:0000256" key="3">
    <source>
        <dbReference type="ARBA" id="ARBA00022598"/>
    </source>
</evidence>
<dbReference type="GO" id="GO:0005739">
    <property type="term" value="C:mitochondrion"/>
    <property type="evidence" value="ECO:0007669"/>
    <property type="project" value="TreeGrafter"/>
</dbReference>
<dbReference type="SMART" id="SM00836">
    <property type="entry name" value="DALR_1"/>
    <property type="match status" value="1"/>
</dbReference>
<keyword evidence="6 9" id="KW-0648">Protein biosynthesis</keyword>
<dbReference type="InterPro" id="IPR036695">
    <property type="entry name" value="Arg-tRNA-synth_N_sf"/>
</dbReference>
<organism evidence="12 13">
    <name type="scientific">Bombardia bombarda</name>
    <dbReference type="NCBI Taxonomy" id="252184"/>
    <lineage>
        <taxon>Eukaryota</taxon>
        <taxon>Fungi</taxon>
        <taxon>Dikarya</taxon>
        <taxon>Ascomycota</taxon>
        <taxon>Pezizomycotina</taxon>
        <taxon>Sordariomycetes</taxon>
        <taxon>Sordariomycetidae</taxon>
        <taxon>Sordariales</taxon>
        <taxon>Lasiosphaeriaceae</taxon>
        <taxon>Bombardia</taxon>
    </lineage>
</organism>
<dbReference type="SUPFAM" id="SSF47323">
    <property type="entry name" value="Anticodon-binding domain of a subclass of class I aminoacyl-tRNA synthetases"/>
    <property type="match status" value="1"/>
</dbReference>
<dbReference type="Pfam" id="PF00750">
    <property type="entry name" value="tRNA-synt_1d"/>
    <property type="match status" value="1"/>
</dbReference>
<gene>
    <name evidence="12" type="ORF">B0T17DRAFT_586143</name>
</gene>
<dbReference type="InterPro" id="IPR001278">
    <property type="entry name" value="Arg-tRNA-ligase"/>
</dbReference>
<accession>A0AA39XIK4</accession>
<evidence type="ECO:0000256" key="2">
    <source>
        <dbReference type="ARBA" id="ARBA00012837"/>
    </source>
</evidence>
<dbReference type="InterPro" id="IPR008909">
    <property type="entry name" value="DALR_anticod-bd"/>
</dbReference>
<dbReference type="EC" id="6.1.1.19" evidence="2"/>
<dbReference type="Gene3D" id="3.30.1360.70">
    <property type="entry name" value="Arginyl tRNA synthetase N-terminal domain"/>
    <property type="match status" value="1"/>
</dbReference>
<evidence type="ECO:0000313" key="13">
    <source>
        <dbReference type="Proteomes" id="UP001174934"/>
    </source>
</evidence>